<evidence type="ECO:0000313" key="1">
    <source>
        <dbReference type="EMBL" id="SDA37308.1"/>
    </source>
</evidence>
<dbReference type="RefSeq" id="WP_092727940.1">
    <property type="nucleotide sequence ID" value="NZ_FMXE01000002.1"/>
</dbReference>
<reference evidence="2" key="1">
    <citation type="submission" date="2016-10" db="EMBL/GenBank/DDBJ databases">
        <authorList>
            <person name="Varghese N."/>
            <person name="Submissions S."/>
        </authorList>
    </citation>
    <scope>NUCLEOTIDE SEQUENCE [LARGE SCALE GENOMIC DNA]</scope>
    <source>
        <strain evidence="2">DSM 22703</strain>
    </source>
</reference>
<keyword evidence="1" id="KW-0489">Methyltransferase</keyword>
<protein>
    <submittedName>
        <fullName evidence="1">Methyltransferase domain-containing protein</fullName>
    </submittedName>
</protein>
<dbReference type="GO" id="GO:0032259">
    <property type="term" value="P:methylation"/>
    <property type="evidence" value="ECO:0007669"/>
    <property type="project" value="UniProtKB-KW"/>
</dbReference>
<dbReference type="OrthoDB" id="9791837at2"/>
<gene>
    <name evidence="1" type="ORF">SAMN03080617_00042</name>
</gene>
<proteinExistence type="predicted"/>
<dbReference type="Pfam" id="PF13489">
    <property type="entry name" value="Methyltransf_23"/>
    <property type="match status" value="1"/>
</dbReference>
<keyword evidence="1" id="KW-0808">Transferase</keyword>
<dbReference type="InterPro" id="IPR029063">
    <property type="entry name" value="SAM-dependent_MTases_sf"/>
</dbReference>
<sequence>MSKCKFCESSDLSFFQAKERMFGLGGNFSYAECIFCGSLQLDSIPADLSSYYPADYYSFAELKKSNPIARFLKKFRMRVFLRFGIKWLSPEYGYWLVKLQPGFSDRIADVGCGNGQLLYELHAGGFTDLQGFDPFIAEDTQIAPGLYLWKKRIEESEVSFDWIMMHHSFEHMEDPNGVLKSCYEKLKPGGKLLIRCPVADAEVWKESCEFWVQLDAPRHLIIPTLKGFKIKAEQLGFVLDEVAFDSTDFQFWGTELYRRGELLDEGKTTAFLTKDVRSSMQEKALRYNQEGKGDQACFYLRKPIKA</sequence>
<name>A0A1G5UVI0_9BACT</name>
<dbReference type="AlphaFoldDB" id="A0A1G5UVI0"/>
<dbReference type="Gene3D" id="3.40.50.150">
    <property type="entry name" value="Vaccinia Virus protein VP39"/>
    <property type="match status" value="1"/>
</dbReference>
<dbReference type="SUPFAM" id="SSF53335">
    <property type="entry name" value="S-adenosyl-L-methionine-dependent methyltransferases"/>
    <property type="match status" value="1"/>
</dbReference>
<accession>A0A1G5UVI0</accession>
<organism evidence="1 2">
    <name type="scientific">Algoriphagus alkaliphilus</name>
    <dbReference type="NCBI Taxonomy" id="279824"/>
    <lineage>
        <taxon>Bacteria</taxon>
        <taxon>Pseudomonadati</taxon>
        <taxon>Bacteroidota</taxon>
        <taxon>Cytophagia</taxon>
        <taxon>Cytophagales</taxon>
        <taxon>Cyclobacteriaceae</taxon>
        <taxon>Algoriphagus</taxon>
    </lineage>
</organism>
<dbReference type="CDD" id="cd02440">
    <property type="entry name" value="AdoMet_MTases"/>
    <property type="match status" value="1"/>
</dbReference>
<dbReference type="PANTHER" id="PTHR43861">
    <property type="entry name" value="TRANS-ACONITATE 2-METHYLTRANSFERASE-RELATED"/>
    <property type="match status" value="1"/>
</dbReference>
<keyword evidence="2" id="KW-1185">Reference proteome</keyword>
<evidence type="ECO:0000313" key="2">
    <source>
        <dbReference type="Proteomes" id="UP000198756"/>
    </source>
</evidence>
<dbReference type="STRING" id="279824.SAMN03080617_00042"/>
<dbReference type="EMBL" id="FMXE01000002">
    <property type="protein sequence ID" value="SDA37308.1"/>
    <property type="molecule type" value="Genomic_DNA"/>
</dbReference>
<dbReference type="Proteomes" id="UP000198756">
    <property type="component" value="Unassembled WGS sequence"/>
</dbReference>
<dbReference type="GO" id="GO:0008168">
    <property type="term" value="F:methyltransferase activity"/>
    <property type="evidence" value="ECO:0007669"/>
    <property type="project" value="UniProtKB-KW"/>
</dbReference>